<feature type="domain" description="HTH tetR-type" evidence="3">
    <location>
        <begin position="30"/>
        <end position="90"/>
    </location>
</feature>
<dbReference type="InterPro" id="IPR036271">
    <property type="entry name" value="Tet_transcr_reg_TetR-rel_C_sf"/>
</dbReference>
<accession>A0A239EVP2</accession>
<proteinExistence type="predicted"/>
<dbReference type="PROSITE" id="PS50977">
    <property type="entry name" value="HTH_TETR_2"/>
    <property type="match status" value="1"/>
</dbReference>
<dbReference type="Gene3D" id="1.10.357.10">
    <property type="entry name" value="Tetracycline Repressor, domain 2"/>
    <property type="match status" value="1"/>
</dbReference>
<keyword evidence="5" id="KW-1185">Reference proteome</keyword>
<dbReference type="Proteomes" id="UP000198281">
    <property type="component" value="Unassembled WGS sequence"/>
</dbReference>
<dbReference type="InterPro" id="IPR009057">
    <property type="entry name" value="Homeodomain-like_sf"/>
</dbReference>
<evidence type="ECO:0000313" key="5">
    <source>
        <dbReference type="Proteomes" id="UP000198281"/>
    </source>
</evidence>
<dbReference type="AlphaFoldDB" id="A0A239EVP2"/>
<protein>
    <submittedName>
        <fullName evidence="4">Transcriptional regulator, TetR family</fullName>
    </submittedName>
</protein>
<dbReference type="InterPro" id="IPR001647">
    <property type="entry name" value="HTH_TetR"/>
</dbReference>
<name>A0A239EVP2_9SPHN</name>
<feature type="DNA-binding region" description="H-T-H motif" evidence="2">
    <location>
        <begin position="53"/>
        <end position="72"/>
    </location>
</feature>
<gene>
    <name evidence="4" type="ORF">SAMN06295912_107131</name>
</gene>
<evidence type="ECO:0000259" key="3">
    <source>
        <dbReference type="PROSITE" id="PS50977"/>
    </source>
</evidence>
<dbReference type="GO" id="GO:0003677">
    <property type="term" value="F:DNA binding"/>
    <property type="evidence" value="ECO:0007669"/>
    <property type="project" value="UniProtKB-UniRule"/>
</dbReference>
<evidence type="ECO:0000256" key="1">
    <source>
        <dbReference type="ARBA" id="ARBA00023125"/>
    </source>
</evidence>
<reference evidence="5" key="1">
    <citation type="submission" date="2017-06" db="EMBL/GenBank/DDBJ databases">
        <authorList>
            <person name="Varghese N."/>
            <person name="Submissions S."/>
        </authorList>
    </citation>
    <scope>NUCLEOTIDE SEQUENCE [LARGE SCALE GENOMIC DNA]</scope>
    <source>
        <strain evidence="5">LNB2</strain>
    </source>
</reference>
<keyword evidence="1 2" id="KW-0238">DNA-binding</keyword>
<organism evidence="4 5">
    <name type="scientific">Edaphosphingomonas laterariae</name>
    <dbReference type="NCBI Taxonomy" id="861865"/>
    <lineage>
        <taxon>Bacteria</taxon>
        <taxon>Pseudomonadati</taxon>
        <taxon>Pseudomonadota</taxon>
        <taxon>Alphaproteobacteria</taxon>
        <taxon>Sphingomonadales</taxon>
        <taxon>Rhizorhabdaceae</taxon>
        <taxon>Edaphosphingomonas</taxon>
    </lineage>
</organism>
<dbReference type="Pfam" id="PF00440">
    <property type="entry name" value="TetR_N"/>
    <property type="match status" value="1"/>
</dbReference>
<sequence>MPCDGIDVPNFPNEYPNVIREISSPRRTIGRPRLLTREMVLDAAIEIGMTAISMKRLAEHLGVGTATLYQYVGSRDELLRLAAARQVSSLEMAGTDDLHWSKYIVAFARAIQAQLVEHPQIIVQFIDAGLGPEVELEVAERFLHGMVSRGFDAKEALDIQSHVGALAIAGAVAICRERASRARGRSSASRIQASLAHYGADELPLIREQVENYLADAEMILDRLIAPVIERIARQRGEELPGD</sequence>
<evidence type="ECO:0000313" key="4">
    <source>
        <dbReference type="EMBL" id="SNS48679.1"/>
    </source>
</evidence>
<evidence type="ECO:0000256" key="2">
    <source>
        <dbReference type="PROSITE-ProRule" id="PRU00335"/>
    </source>
</evidence>
<dbReference type="SUPFAM" id="SSF48498">
    <property type="entry name" value="Tetracyclin repressor-like, C-terminal domain"/>
    <property type="match status" value="1"/>
</dbReference>
<dbReference type="EMBL" id="FZOS01000007">
    <property type="protein sequence ID" value="SNS48679.1"/>
    <property type="molecule type" value="Genomic_DNA"/>
</dbReference>
<dbReference type="SUPFAM" id="SSF46689">
    <property type="entry name" value="Homeodomain-like"/>
    <property type="match status" value="1"/>
</dbReference>
<dbReference type="OrthoDB" id="7468777at2"/>